<dbReference type="EMBL" id="BARU01008467">
    <property type="protein sequence ID" value="GAH41635.1"/>
    <property type="molecule type" value="Genomic_DNA"/>
</dbReference>
<feature type="domain" description="YqbQ/XkdQ" evidence="1">
    <location>
        <begin position="100"/>
        <end position="208"/>
    </location>
</feature>
<accession>X1G9Z9</accession>
<comment type="caution">
    <text evidence="2">The sequence shown here is derived from an EMBL/GenBank/DDBJ whole genome shotgun (WGS) entry which is preliminary data.</text>
</comment>
<feature type="non-terminal residue" evidence="2">
    <location>
        <position position="1"/>
    </location>
</feature>
<dbReference type="Pfam" id="PF24032">
    <property type="entry name" value="YQBQ"/>
    <property type="match status" value="1"/>
</dbReference>
<gene>
    <name evidence="2" type="ORF">S03H2_16560</name>
</gene>
<name>X1G9Z9_9ZZZZ</name>
<reference evidence="2" key="1">
    <citation type="journal article" date="2014" name="Front. Microbiol.">
        <title>High frequency of phylogenetically diverse reductive dehalogenase-homologous genes in deep subseafloor sedimentary metagenomes.</title>
        <authorList>
            <person name="Kawai M."/>
            <person name="Futagami T."/>
            <person name="Toyoda A."/>
            <person name="Takaki Y."/>
            <person name="Nishi S."/>
            <person name="Hori S."/>
            <person name="Arai W."/>
            <person name="Tsubouchi T."/>
            <person name="Morono Y."/>
            <person name="Uchiyama I."/>
            <person name="Ito T."/>
            <person name="Fujiyama A."/>
            <person name="Inagaki F."/>
            <person name="Takami H."/>
        </authorList>
    </citation>
    <scope>NUCLEOTIDE SEQUENCE</scope>
    <source>
        <strain evidence="2">Expedition CK06-06</strain>
    </source>
</reference>
<evidence type="ECO:0000313" key="2">
    <source>
        <dbReference type="EMBL" id="GAH41635.1"/>
    </source>
</evidence>
<evidence type="ECO:0000259" key="1">
    <source>
        <dbReference type="Pfam" id="PF24032"/>
    </source>
</evidence>
<protein>
    <recommendedName>
        <fullName evidence="1">YqbQ/XkdQ domain-containing protein</fullName>
    </recommendedName>
</protein>
<proteinExistence type="predicted"/>
<dbReference type="InterPro" id="IPR056937">
    <property type="entry name" value="YqbQ/XkdQ"/>
</dbReference>
<sequence length="292" mass="33211">PKWFRLVDADENEIYSGDSENMTPVSTGSEIVYDKISPVEFLNDAAARTGKIWYEGGIPEVGRKTLLYWTGSPNTNDATADHTFYIESDVLFEALEHDFDSLINRVIFTDANVVEQDMDSIREYGIFVLYQKSRGVEDKERLVEIAQYILEERSQPMASGRVKLFDEVNVKPNQVVRIYEEDTYDSKSGFSGKYVVTGVTTKISDDTTTEISITNRWENPFIRDLLEALKDTARSDEPLVILRAETAEVRVECITGGVGMSIETVYTSVRLGMDRYSDEDTDSDYYSTYGWD</sequence>
<organism evidence="2">
    <name type="scientific">marine sediment metagenome</name>
    <dbReference type="NCBI Taxonomy" id="412755"/>
    <lineage>
        <taxon>unclassified sequences</taxon>
        <taxon>metagenomes</taxon>
        <taxon>ecological metagenomes</taxon>
    </lineage>
</organism>
<dbReference type="AlphaFoldDB" id="X1G9Z9"/>